<feature type="non-terminal residue" evidence="1">
    <location>
        <position position="1"/>
    </location>
</feature>
<name>A0A7X5QPJ7_9GAMM</name>
<keyword evidence="1" id="KW-0808">Transferase</keyword>
<sequence>AAGLPEQRAWSSACNQRGAWWNAGSSHMNQAIKVSLLRKAGLLSLLEQHRQFQR</sequence>
<dbReference type="Proteomes" id="UP000547931">
    <property type="component" value="Unassembled WGS sequence"/>
</dbReference>
<dbReference type="EMBL" id="PUJV01000028">
    <property type="protein sequence ID" value="NHB98213.1"/>
    <property type="molecule type" value="Genomic_DNA"/>
</dbReference>
<protein>
    <submittedName>
        <fullName evidence="1">Group II intron reverse transcriptase/maturase</fullName>
    </submittedName>
</protein>
<organism evidence="1 2">
    <name type="scientific">Photorhabdus stackebrandtii</name>
    <dbReference type="NCBI Taxonomy" id="1123042"/>
    <lineage>
        <taxon>Bacteria</taxon>
        <taxon>Pseudomonadati</taxon>
        <taxon>Pseudomonadota</taxon>
        <taxon>Gammaproteobacteria</taxon>
        <taxon>Enterobacterales</taxon>
        <taxon>Morganellaceae</taxon>
        <taxon>Photorhabdus</taxon>
    </lineage>
</organism>
<dbReference type="AlphaFoldDB" id="A0A7X5QPJ7"/>
<keyword evidence="1" id="KW-0548">Nucleotidyltransferase</keyword>
<gene>
    <name evidence="1" type="ORF">C5470_18340</name>
</gene>
<keyword evidence="1" id="KW-0695">RNA-directed DNA polymerase</keyword>
<dbReference type="GO" id="GO:0003964">
    <property type="term" value="F:RNA-directed DNA polymerase activity"/>
    <property type="evidence" value="ECO:0007669"/>
    <property type="project" value="UniProtKB-KW"/>
</dbReference>
<evidence type="ECO:0000313" key="1">
    <source>
        <dbReference type="EMBL" id="NHB98213.1"/>
    </source>
</evidence>
<comment type="caution">
    <text evidence="1">The sequence shown here is derived from an EMBL/GenBank/DDBJ whole genome shotgun (WGS) entry which is preliminary data.</text>
</comment>
<evidence type="ECO:0000313" key="2">
    <source>
        <dbReference type="Proteomes" id="UP000547931"/>
    </source>
</evidence>
<keyword evidence="2" id="KW-1185">Reference proteome</keyword>
<proteinExistence type="predicted"/>
<accession>A0A7X5QPJ7</accession>
<reference evidence="1 2" key="1">
    <citation type="submission" date="2018-02" db="EMBL/GenBank/DDBJ databases">
        <authorList>
            <person name="Machado R.A."/>
        </authorList>
    </citation>
    <scope>NUCLEOTIDE SEQUENCE [LARGE SCALE GENOMIC DNA]</scope>
    <source>
        <strain evidence="1 2">DSM 23271</strain>
    </source>
</reference>